<dbReference type="InterPro" id="IPR007492">
    <property type="entry name" value="LytTR_DNA-bd_dom"/>
</dbReference>
<evidence type="ECO:0000259" key="5">
    <source>
        <dbReference type="PROSITE" id="PS50930"/>
    </source>
</evidence>
<evidence type="ECO:0000256" key="2">
    <source>
        <dbReference type="ARBA" id="ARBA00023015"/>
    </source>
</evidence>
<dbReference type="Gene3D" id="2.40.50.1020">
    <property type="entry name" value="LytTr DNA-binding domain"/>
    <property type="match status" value="1"/>
</dbReference>
<evidence type="ECO:0000313" key="6">
    <source>
        <dbReference type="EMBL" id="RGS37925.1"/>
    </source>
</evidence>
<dbReference type="EMBL" id="QRVL01000013">
    <property type="protein sequence ID" value="RGS37925.1"/>
    <property type="molecule type" value="Genomic_DNA"/>
</dbReference>
<proteinExistence type="predicted"/>
<dbReference type="AlphaFoldDB" id="A0A395V9E2"/>
<dbReference type="GO" id="GO:0003677">
    <property type="term" value="F:DNA binding"/>
    <property type="evidence" value="ECO:0007669"/>
    <property type="project" value="UniProtKB-KW"/>
</dbReference>
<keyword evidence="2" id="KW-0805">Transcription regulation</keyword>
<keyword evidence="1" id="KW-0963">Cytoplasm</keyword>
<dbReference type="SMART" id="SM00850">
    <property type="entry name" value="LytTR"/>
    <property type="match status" value="1"/>
</dbReference>
<evidence type="ECO:0000256" key="4">
    <source>
        <dbReference type="ARBA" id="ARBA00023163"/>
    </source>
</evidence>
<reference evidence="6 7" key="1">
    <citation type="submission" date="2018-08" db="EMBL/GenBank/DDBJ databases">
        <title>A genome reference for cultivated species of the human gut microbiota.</title>
        <authorList>
            <person name="Zou Y."/>
            <person name="Xue W."/>
            <person name="Luo G."/>
        </authorList>
    </citation>
    <scope>NUCLEOTIDE SEQUENCE [LARGE SCALE GENOMIC DNA]</scope>
    <source>
        <strain evidence="6 7">AF22-12AC</strain>
    </source>
</reference>
<sequence length="146" mass="16490">MKINIELDNALKETEVLIRAAKMTEEVNGILKKLEEPSVQMISGFAGDTLEILEQADIIRVYAAKGKVYAVTAKGEYLLRMRLYEAEERLDQTRFVRISNSEIINLKMAKRFDLSFSGTICVNLAGGQTAYVSRRYVAKIKRLLGI</sequence>
<dbReference type="GO" id="GO:0000156">
    <property type="term" value="F:phosphorelay response regulator activity"/>
    <property type="evidence" value="ECO:0007669"/>
    <property type="project" value="InterPro"/>
</dbReference>
<dbReference type="PANTHER" id="PTHR37299">
    <property type="entry name" value="TRANSCRIPTIONAL REGULATOR-RELATED"/>
    <property type="match status" value="1"/>
</dbReference>
<feature type="domain" description="HTH LytTR-type" evidence="5">
    <location>
        <begin position="42"/>
        <end position="146"/>
    </location>
</feature>
<comment type="caution">
    <text evidence="6">The sequence shown here is derived from an EMBL/GenBank/DDBJ whole genome shotgun (WGS) entry which is preliminary data.</text>
</comment>
<gene>
    <name evidence="6" type="ORF">DWX93_12870</name>
</gene>
<name>A0A395V9E2_9FIRM</name>
<evidence type="ECO:0000313" key="7">
    <source>
        <dbReference type="Proteomes" id="UP000266172"/>
    </source>
</evidence>
<dbReference type="InterPro" id="IPR046947">
    <property type="entry name" value="LytR-like"/>
</dbReference>
<dbReference type="Pfam" id="PF04397">
    <property type="entry name" value="LytTR"/>
    <property type="match status" value="1"/>
</dbReference>
<keyword evidence="3" id="KW-0238">DNA-binding</keyword>
<organism evidence="6 7">
    <name type="scientific">Roseburia hominis</name>
    <dbReference type="NCBI Taxonomy" id="301301"/>
    <lineage>
        <taxon>Bacteria</taxon>
        <taxon>Bacillati</taxon>
        <taxon>Bacillota</taxon>
        <taxon>Clostridia</taxon>
        <taxon>Lachnospirales</taxon>
        <taxon>Lachnospiraceae</taxon>
        <taxon>Roseburia</taxon>
    </lineage>
</organism>
<protein>
    <submittedName>
        <fullName evidence="6">LytTR family transcriptional regulator</fullName>
    </submittedName>
</protein>
<evidence type="ECO:0000256" key="1">
    <source>
        <dbReference type="ARBA" id="ARBA00022490"/>
    </source>
</evidence>
<accession>A0A395V9E2</accession>
<dbReference type="PROSITE" id="PS50930">
    <property type="entry name" value="HTH_LYTTR"/>
    <property type="match status" value="1"/>
</dbReference>
<dbReference type="Proteomes" id="UP000266172">
    <property type="component" value="Unassembled WGS sequence"/>
</dbReference>
<evidence type="ECO:0000256" key="3">
    <source>
        <dbReference type="ARBA" id="ARBA00023125"/>
    </source>
</evidence>
<dbReference type="RefSeq" id="WP_118097907.1">
    <property type="nucleotide sequence ID" value="NZ_JAQEDX010000012.1"/>
</dbReference>
<dbReference type="PANTHER" id="PTHR37299:SF2">
    <property type="entry name" value="HTH LYTTR-TYPE DOMAIN-CONTAINING PROTEIN"/>
    <property type="match status" value="1"/>
</dbReference>
<keyword evidence="4" id="KW-0804">Transcription</keyword>